<keyword evidence="2" id="KW-0560">Oxidoreductase</keyword>
<dbReference type="InterPro" id="IPR022663">
    <property type="entry name" value="DapB_C"/>
</dbReference>
<dbReference type="InterPro" id="IPR023940">
    <property type="entry name" value="DHDPR_bac"/>
</dbReference>
<organism evidence="2">
    <name type="scientific">hydrothermal vent metagenome</name>
    <dbReference type="NCBI Taxonomy" id="652676"/>
    <lineage>
        <taxon>unclassified sequences</taxon>
        <taxon>metagenomes</taxon>
        <taxon>ecological metagenomes</taxon>
    </lineage>
</organism>
<proteinExistence type="predicted"/>
<dbReference type="GO" id="GO:0009089">
    <property type="term" value="P:lysine biosynthetic process via diaminopimelate"/>
    <property type="evidence" value="ECO:0007669"/>
    <property type="project" value="InterPro"/>
</dbReference>
<accession>A0A3B1CLU7</accession>
<dbReference type="GO" id="GO:0019877">
    <property type="term" value="P:diaminopimelate biosynthetic process"/>
    <property type="evidence" value="ECO:0007669"/>
    <property type="project" value="TreeGrafter"/>
</dbReference>
<evidence type="ECO:0000313" key="2">
    <source>
        <dbReference type="EMBL" id="VAX24954.1"/>
    </source>
</evidence>
<feature type="domain" description="Dihydrodipicolinate reductase C-terminal" evidence="1">
    <location>
        <begin position="3"/>
        <end position="74"/>
    </location>
</feature>
<dbReference type="SUPFAM" id="SSF55347">
    <property type="entry name" value="Glyceraldehyde-3-phosphate dehydrogenase-like, C-terminal domain"/>
    <property type="match status" value="1"/>
</dbReference>
<dbReference type="PANTHER" id="PTHR20836:SF0">
    <property type="entry name" value="4-HYDROXY-TETRAHYDRODIPICOLINATE REDUCTASE 1, CHLOROPLASTIC-RELATED"/>
    <property type="match status" value="1"/>
</dbReference>
<dbReference type="Pfam" id="PF05173">
    <property type="entry name" value="DapB_C"/>
    <property type="match status" value="1"/>
</dbReference>
<evidence type="ECO:0000259" key="1">
    <source>
        <dbReference type="Pfam" id="PF05173"/>
    </source>
</evidence>
<dbReference type="SUPFAM" id="SSF51735">
    <property type="entry name" value="NAD(P)-binding Rossmann-fold domains"/>
    <property type="match status" value="1"/>
</dbReference>
<dbReference type="AlphaFoldDB" id="A0A3B1CLU7"/>
<gene>
    <name evidence="2" type="ORF">MNBD_NITROSPINAE04-541</name>
</gene>
<dbReference type="PANTHER" id="PTHR20836">
    <property type="entry name" value="DIHYDRODIPICOLINATE REDUCTASE"/>
    <property type="match status" value="1"/>
</dbReference>
<dbReference type="InterPro" id="IPR036291">
    <property type="entry name" value="NAD(P)-bd_dom_sf"/>
</dbReference>
<name>A0A3B1CLU7_9ZZZZ</name>
<reference evidence="2" key="1">
    <citation type="submission" date="2018-06" db="EMBL/GenBank/DDBJ databases">
        <authorList>
            <person name="Zhirakovskaya E."/>
        </authorList>
    </citation>
    <scope>NUCLEOTIDE SEQUENCE</scope>
</reference>
<dbReference type="GO" id="GO:0005829">
    <property type="term" value="C:cytosol"/>
    <property type="evidence" value="ECO:0007669"/>
    <property type="project" value="TreeGrafter"/>
</dbReference>
<dbReference type="Gene3D" id="3.40.50.720">
    <property type="entry name" value="NAD(P)-binding Rossmann-like Domain"/>
    <property type="match status" value="1"/>
</dbReference>
<feature type="non-terminal residue" evidence="2">
    <location>
        <position position="1"/>
    </location>
</feature>
<dbReference type="EMBL" id="UOGA01000284">
    <property type="protein sequence ID" value="VAX24954.1"/>
    <property type="molecule type" value="Genomic_DNA"/>
</dbReference>
<dbReference type="EC" id="1.17.1.8" evidence="2"/>
<sequence length="77" mass="8206">HGQVGARPPKEIGVQTLRGGDVVGEHTVIFAGVGERIELTHRAGSRDNFAAGAVRAAMWVVNQPNGVYDMQDVLGLR</sequence>
<dbReference type="GO" id="GO:0008839">
    <property type="term" value="F:4-hydroxy-tetrahydrodipicolinate reductase"/>
    <property type="evidence" value="ECO:0007669"/>
    <property type="project" value="UniProtKB-EC"/>
</dbReference>
<protein>
    <submittedName>
        <fullName evidence="2">4-hydroxy-tetrahydrodipicolinate reductase</fullName>
        <ecNumber evidence="2">1.17.1.8</ecNumber>
    </submittedName>
</protein>